<name>A0A498JAM5_MALDO</name>
<keyword evidence="2" id="KW-1185">Reference proteome</keyword>
<sequence length="65" mass="7842">MDMMDIYLLEVIVCFHYNAIASTLGKWIWISRRSTTSMTYAPKIHYTTYFQSARSLWYSRFDCTR</sequence>
<dbReference type="Proteomes" id="UP000290289">
    <property type="component" value="Chromosome 9"/>
</dbReference>
<dbReference type="AlphaFoldDB" id="A0A498JAM5"/>
<protein>
    <submittedName>
        <fullName evidence="1">Uncharacterized protein</fullName>
    </submittedName>
</protein>
<accession>A0A498JAM5</accession>
<proteinExistence type="predicted"/>
<organism evidence="1 2">
    <name type="scientific">Malus domestica</name>
    <name type="common">Apple</name>
    <name type="synonym">Pyrus malus</name>
    <dbReference type="NCBI Taxonomy" id="3750"/>
    <lineage>
        <taxon>Eukaryota</taxon>
        <taxon>Viridiplantae</taxon>
        <taxon>Streptophyta</taxon>
        <taxon>Embryophyta</taxon>
        <taxon>Tracheophyta</taxon>
        <taxon>Spermatophyta</taxon>
        <taxon>Magnoliopsida</taxon>
        <taxon>eudicotyledons</taxon>
        <taxon>Gunneridae</taxon>
        <taxon>Pentapetalae</taxon>
        <taxon>rosids</taxon>
        <taxon>fabids</taxon>
        <taxon>Rosales</taxon>
        <taxon>Rosaceae</taxon>
        <taxon>Amygdaloideae</taxon>
        <taxon>Maleae</taxon>
        <taxon>Malus</taxon>
    </lineage>
</organism>
<evidence type="ECO:0000313" key="1">
    <source>
        <dbReference type="EMBL" id="RXH90421.1"/>
    </source>
</evidence>
<comment type="caution">
    <text evidence="1">The sequence shown here is derived from an EMBL/GenBank/DDBJ whole genome shotgun (WGS) entry which is preliminary data.</text>
</comment>
<dbReference type="EMBL" id="RDQH01000335">
    <property type="protein sequence ID" value="RXH90421.1"/>
    <property type="molecule type" value="Genomic_DNA"/>
</dbReference>
<evidence type="ECO:0000313" key="2">
    <source>
        <dbReference type="Proteomes" id="UP000290289"/>
    </source>
</evidence>
<gene>
    <name evidence="1" type="ORF">DVH24_035185</name>
</gene>
<reference evidence="1 2" key="1">
    <citation type="submission" date="2018-10" db="EMBL/GenBank/DDBJ databases">
        <title>A high-quality apple genome assembly.</title>
        <authorList>
            <person name="Hu J."/>
        </authorList>
    </citation>
    <scope>NUCLEOTIDE SEQUENCE [LARGE SCALE GENOMIC DNA]</scope>
    <source>
        <strain evidence="2">cv. HFTH1</strain>
        <tissue evidence="1">Young leaf</tissue>
    </source>
</reference>